<feature type="region of interest" description="Disordered" evidence="1">
    <location>
        <begin position="62"/>
        <end position="111"/>
    </location>
</feature>
<proteinExistence type="predicted"/>
<dbReference type="Proteomes" id="UP000199496">
    <property type="component" value="Unassembled WGS sequence"/>
</dbReference>
<dbReference type="OrthoDB" id="8527965at2"/>
<dbReference type="RefSeq" id="WP_090203477.1">
    <property type="nucleotide sequence ID" value="NZ_FOFO01000003.1"/>
</dbReference>
<feature type="compositionally biased region" description="Polar residues" evidence="1">
    <location>
        <begin position="76"/>
        <end position="85"/>
    </location>
</feature>
<evidence type="ECO:0000313" key="3">
    <source>
        <dbReference type="EMBL" id="SEP69167.1"/>
    </source>
</evidence>
<accession>A0A1H8ZY42</accession>
<dbReference type="AlphaFoldDB" id="A0A1H8ZY42"/>
<feature type="transmembrane region" description="Helical" evidence="2">
    <location>
        <begin position="36"/>
        <end position="56"/>
    </location>
</feature>
<keyword evidence="4" id="KW-1185">Reference proteome</keyword>
<dbReference type="EMBL" id="FOFO01000003">
    <property type="protein sequence ID" value="SEP69167.1"/>
    <property type="molecule type" value="Genomic_DNA"/>
</dbReference>
<protein>
    <submittedName>
        <fullName evidence="3">Uncharacterized protein</fullName>
    </submittedName>
</protein>
<evidence type="ECO:0000313" key="4">
    <source>
        <dbReference type="Proteomes" id="UP000199496"/>
    </source>
</evidence>
<dbReference type="STRING" id="867345.SAMN05421693_103114"/>
<keyword evidence="2" id="KW-0812">Transmembrane</keyword>
<reference evidence="3 4" key="1">
    <citation type="submission" date="2016-10" db="EMBL/GenBank/DDBJ databases">
        <authorList>
            <person name="de Groot N.N."/>
        </authorList>
    </citation>
    <scope>NUCLEOTIDE SEQUENCE [LARGE SCALE GENOMIC DNA]</scope>
    <source>
        <strain evidence="3 4">B7-7</strain>
    </source>
</reference>
<organism evidence="3 4">
    <name type="scientific">Ectothiorhodospira magna</name>
    <dbReference type="NCBI Taxonomy" id="867345"/>
    <lineage>
        <taxon>Bacteria</taxon>
        <taxon>Pseudomonadati</taxon>
        <taxon>Pseudomonadota</taxon>
        <taxon>Gammaproteobacteria</taxon>
        <taxon>Chromatiales</taxon>
        <taxon>Ectothiorhodospiraceae</taxon>
        <taxon>Ectothiorhodospira</taxon>
    </lineage>
</organism>
<evidence type="ECO:0000256" key="1">
    <source>
        <dbReference type="SAM" id="MobiDB-lite"/>
    </source>
</evidence>
<name>A0A1H8ZY42_9GAMM</name>
<evidence type="ECO:0000256" key="2">
    <source>
        <dbReference type="SAM" id="Phobius"/>
    </source>
</evidence>
<gene>
    <name evidence="3" type="ORF">SAMN05421693_103114</name>
</gene>
<keyword evidence="2" id="KW-1133">Transmembrane helix</keyword>
<sequence>MDGCTARLICRAHPPISGANRNDTHQIPRDLKEQTMYHLIPFAAGAVVGALAVRLLRTKTTQQGLEKAQDTLREATVSSLSSIENASARARKRLENNVQESKDDTEGGNTP</sequence>
<keyword evidence="2" id="KW-0472">Membrane</keyword>